<dbReference type="InterPro" id="IPR050066">
    <property type="entry name" value="UvrABC_protein_C"/>
</dbReference>
<keyword evidence="2 13" id="KW-0963">Cytoplasm</keyword>
<evidence type="ECO:0000256" key="11">
    <source>
        <dbReference type="ARBA" id="ARBA00067419"/>
    </source>
</evidence>
<evidence type="ECO:0000256" key="3">
    <source>
        <dbReference type="ARBA" id="ARBA00022763"/>
    </source>
</evidence>
<dbReference type="Gene3D" id="3.40.1440.10">
    <property type="entry name" value="GIY-YIG endonuclease"/>
    <property type="match status" value="1"/>
</dbReference>
<dbReference type="PROSITE" id="PS50164">
    <property type="entry name" value="GIY_YIG"/>
    <property type="match status" value="1"/>
</dbReference>
<dbReference type="InterPro" id="IPR010994">
    <property type="entry name" value="RuvA_2-like"/>
</dbReference>
<name>A0A6G7VCF5_9GAMM</name>
<keyword evidence="6 13" id="KW-0234">DNA repair</keyword>
<gene>
    <name evidence="13 17" type="primary">uvrC</name>
    <name evidence="17" type="ORF">GWK36_06790</name>
</gene>
<dbReference type="InterPro" id="IPR035901">
    <property type="entry name" value="GIY-YIG_endonuc_sf"/>
</dbReference>
<dbReference type="GO" id="GO:0003677">
    <property type="term" value="F:DNA binding"/>
    <property type="evidence" value="ECO:0007669"/>
    <property type="project" value="UniProtKB-UniRule"/>
</dbReference>
<dbReference type="InterPro" id="IPR001162">
    <property type="entry name" value="UvrC_RNase_H_dom"/>
</dbReference>
<evidence type="ECO:0000256" key="2">
    <source>
        <dbReference type="ARBA" id="ARBA00022490"/>
    </source>
</evidence>
<evidence type="ECO:0000259" key="14">
    <source>
        <dbReference type="PROSITE" id="PS50151"/>
    </source>
</evidence>
<keyword evidence="5 13" id="KW-0267">Excision nuclease</keyword>
<dbReference type="SMART" id="SM00465">
    <property type="entry name" value="GIYc"/>
    <property type="match status" value="1"/>
</dbReference>
<dbReference type="Gene3D" id="3.30.420.340">
    <property type="entry name" value="UvrC, RNAse H endonuclease domain"/>
    <property type="match status" value="1"/>
</dbReference>
<dbReference type="GO" id="GO:0005737">
    <property type="term" value="C:cytoplasm"/>
    <property type="evidence" value="ECO:0007669"/>
    <property type="project" value="UniProtKB-SubCell"/>
</dbReference>
<feature type="domain" description="UvrC family homology region profile" evidence="16">
    <location>
        <begin position="263"/>
        <end position="486"/>
    </location>
</feature>
<dbReference type="Proteomes" id="UP000502699">
    <property type="component" value="Chromosome"/>
</dbReference>
<dbReference type="InterPro" id="IPR003583">
    <property type="entry name" value="Hlx-hairpin-Hlx_DNA-bd_motif"/>
</dbReference>
<evidence type="ECO:0000313" key="17">
    <source>
        <dbReference type="EMBL" id="QIK37739.1"/>
    </source>
</evidence>
<dbReference type="NCBIfam" id="TIGR00194">
    <property type="entry name" value="uvrC"/>
    <property type="match status" value="1"/>
</dbReference>
<dbReference type="SUPFAM" id="SSF82771">
    <property type="entry name" value="GIY-YIG endonuclease"/>
    <property type="match status" value="1"/>
</dbReference>
<dbReference type="HAMAP" id="MF_00203">
    <property type="entry name" value="UvrC"/>
    <property type="match status" value="1"/>
</dbReference>
<dbReference type="SUPFAM" id="SSF47781">
    <property type="entry name" value="RuvA domain 2-like"/>
    <property type="match status" value="1"/>
</dbReference>
<comment type="subcellular location">
    <subcellularLocation>
        <location evidence="1 13">Cytoplasm</location>
    </subcellularLocation>
</comment>
<dbReference type="InterPro" id="IPR036876">
    <property type="entry name" value="UVR_dom_sf"/>
</dbReference>
<dbReference type="RefSeq" id="WP_166270501.1">
    <property type="nucleotide sequence ID" value="NZ_CP048029.1"/>
</dbReference>
<evidence type="ECO:0000256" key="10">
    <source>
        <dbReference type="ARBA" id="ARBA00062841"/>
    </source>
</evidence>
<dbReference type="InterPro" id="IPR047296">
    <property type="entry name" value="GIY-YIG_UvrC_Cho"/>
</dbReference>
<dbReference type="PROSITE" id="PS50151">
    <property type="entry name" value="UVR"/>
    <property type="match status" value="1"/>
</dbReference>
<dbReference type="FunFam" id="3.40.1440.10:FF:000001">
    <property type="entry name" value="UvrABC system protein C"/>
    <property type="match status" value="1"/>
</dbReference>
<dbReference type="Pfam" id="PF08459">
    <property type="entry name" value="UvrC_RNaseH_dom"/>
    <property type="match status" value="1"/>
</dbReference>
<evidence type="ECO:0000256" key="4">
    <source>
        <dbReference type="ARBA" id="ARBA00022769"/>
    </source>
</evidence>
<keyword evidence="7 13" id="KW-0742">SOS response</keyword>
<dbReference type="InterPro" id="IPR038476">
    <property type="entry name" value="UvrC_RNase_H_dom_sf"/>
</dbReference>
<dbReference type="SUPFAM" id="SSF46600">
    <property type="entry name" value="C-terminal UvrC-binding domain of UvrB"/>
    <property type="match status" value="1"/>
</dbReference>
<dbReference type="AlphaFoldDB" id="A0A6G7VCF5"/>
<dbReference type="CDD" id="cd10434">
    <property type="entry name" value="GIY-YIG_UvrC_Cho"/>
    <property type="match status" value="1"/>
</dbReference>
<dbReference type="InterPro" id="IPR001943">
    <property type="entry name" value="UVR_dom"/>
</dbReference>
<comment type="function">
    <text evidence="8 13">The UvrABC repair system catalyzes the recognition and processing of DNA lesions. UvrC both incises the 5' and 3' sides of the lesion. The N-terminal half is responsible for the 3' incision and the C-terminal half is responsible for the 5' incision.</text>
</comment>
<evidence type="ECO:0000256" key="13">
    <source>
        <dbReference type="HAMAP-Rule" id="MF_00203"/>
    </source>
</evidence>
<reference evidence="18" key="1">
    <citation type="submission" date="2020-01" db="EMBL/GenBank/DDBJ databases">
        <title>Caldichromatium gen. nov., sp. nov., a thermophilic purple sulfur bacterium member of the family Chromatiaceae isolated from Nakabusa hot spring, Japan.</title>
        <authorList>
            <person name="Saini M.K."/>
            <person name="Hanada S."/>
            <person name="Tank M."/>
        </authorList>
    </citation>
    <scope>NUCLEOTIDE SEQUENCE [LARGE SCALE GENOMIC DNA]</scope>
    <source>
        <strain evidence="18">No.7</strain>
    </source>
</reference>
<accession>A0A6G7VCF5</accession>
<evidence type="ECO:0000256" key="12">
    <source>
        <dbReference type="ARBA" id="ARBA00077138"/>
    </source>
</evidence>
<evidence type="ECO:0000313" key="18">
    <source>
        <dbReference type="Proteomes" id="UP000502699"/>
    </source>
</evidence>
<evidence type="ECO:0000256" key="9">
    <source>
        <dbReference type="ARBA" id="ARBA00061531"/>
    </source>
</evidence>
<dbReference type="PANTHER" id="PTHR30562:SF1">
    <property type="entry name" value="UVRABC SYSTEM PROTEIN C"/>
    <property type="match status" value="1"/>
</dbReference>
<dbReference type="Pfam" id="PF01541">
    <property type="entry name" value="GIY-YIG"/>
    <property type="match status" value="1"/>
</dbReference>
<keyword evidence="18" id="KW-1185">Reference proteome</keyword>
<dbReference type="KEGG" id="cjap:GWK36_06790"/>
<organism evidence="17 18">
    <name type="scientific">Caldichromatium japonicum</name>
    <dbReference type="NCBI Taxonomy" id="2699430"/>
    <lineage>
        <taxon>Bacteria</taxon>
        <taxon>Pseudomonadati</taxon>
        <taxon>Pseudomonadota</taxon>
        <taxon>Gammaproteobacteria</taxon>
        <taxon>Chromatiales</taxon>
        <taxon>Chromatiaceae</taxon>
        <taxon>Caldichromatium</taxon>
    </lineage>
</organism>
<dbReference type="GO" id="GO:0009380">
    <property type="term" value="C:excinuclease repair complex"/>
    <property type="evidence" value="ECO:0007669"/>
    <property type="project" value="InterPro"/>
</dbReference>
<feature type="domain" description="GIY-YIG" evidence="15">
    <location>
        <begin position="26"/>
        <end position="103"/>
    </location>
</feature>
<dbReference type="GO" id="GO:0009432">
    <property type="term" value="P:SOS response"/>
    <property type="evidence" value="ECO:0007669"/>
    <property type="project" value="UniProtKB-UniRule"/>
</dbReference>
<dbReference type="SMART" id="SM00278">
    <property type="entry name" value="HhH1"/>
    <property type="match status" value="2"/>
</dbReference>
<evidence type="ECO:0000256" key="1">
    <source>
        <dbReference type="ARBA" id="ARBA00004496"/>
    </source>
</evidence>
<evidence type="ECO:0000259" key="16">
    <source>
        <dbReference type="PROSITE" id="PS50165"/>
    </source>
</evidence>
<comment type="similarity">
    <text evidence="9 13">Belongs to the UvrC family.</text>
</comment>
<evidence type="ECO:0000256" key="5">
    <source>
        <dbReference type="ARBA" id="ARBA00022881"/>
    </source>
</evidence>
<keyword evidence="17" id="KW-0378">Hydrolase</keyword>
<dbReference type="Pfam" id="PF14520">
    <property type="entry name" value="HHH_5"/>
    <property type="match status" value="1"/>
</dbReference>
<dbReference type="Pfam" id="PF22920">
    <property type="entry name" value="UvrC_RNaseH"/>
    <property type="match status" value="1"/>
</dbReference>
<dbReference type="EMBL" id="CP048029">
    <property type="protein sequence ID" value="QIK37739.1"/>
    <property type="molecule type" value="Genomic_DNA"/>
</dbReference>
<evidence type="ECO:0000259" key="15">
    <source>
        <dbReference type="PROSITE" id="PS50164"/>
    </source>
</evidence>
<dbReference type="Gene3D" id="1.10.150.20">
    <property type="entry name" value="5' to 3' exonuclease, C-terminal subdomain"/>
    <property type="match status" value="1"/>
</dbReference>
<dbReference type="GO" id="GO:0006289">
    <property type="term" value="P:nucleotide-excision repair"/>
    <property type="evidence" value="ECO:0007669"/>
    <property type="project" value="UniProtKB-UniRule"/>
</dbReference>
<dbReference type="PROSITE" id="PS50165">
    <property type="entry name" value="UVRC"/>
    <property type="match status" value="1"/>
</dbReference>
<keyword evidence="4 13" id="KW-0228">DNA excision</keyword>
<dbReference type="PANTHER" id="PTHR30562">
    <property type="entry name" value="UVRC/OXIDOREDUCTASE"/>
    <property type="match status" value="1"/>
</dbReference>
<protein>
    <recommendedName>
        <fullName evidence="11 13">UvrABC system protein C</fullName>
        <shortName evidence="13">Protein UvrC</shortName>
    </recommendedName>
    <alternativeName>
        <fullName evidence="12 13">Excinuclease ABC subunit C</fullName>
    </alternativeName>
</protein>
<dbReference type="InterPro" id="IPR004791">
    <property type="entry name" value="UvrC"/>
</dbReference>
<dbReference type="Gene3D" id="4.10.860.10">
    <property type="entry name" value="UVR domain"/>
    <property type="match status" value="1"/>
</dbReference>
<dbReference type="InterPro" id="IPR000305">
    <property type="entry name" value="GIY-YIG_endonuc"/>
</dbReference>
<dbReference type="Pfam" id="PF02151">
    <property type="entry name" value="UVR"/>
    <property type="match status" value="1"/>
</dbReference>
<evidence type="ECO:0000256" key="6">
    <source>
        <dbReference type="ARBA" id="ARBA00023204"/>
    </source>
</evidence>
<sequence length="614" mass="69144">MSRQEGLALPTDRRGLLRQRLKELPRAPGVYRMLDASGQILYVGKAKDLRRRVASYFGRVQSGRLERLVSQIADIAITLTRTEGEALLLEGQLIKSLKPRFNVLLRDDKSYPYILLTTQDTYPRLAFYRGPRRPDGRLFGPYPSAWAVRETLQTLQRLFPVRQCEDGFFRHRTRPCLQYQIGRCSGPCVGLITPERYAQDVVRTVKFLEGRGEEVIAELVEAMEQASAVLEFERAALYRDRIRTLRAILERTAVNGEDSDLDIIACAQAADTWCVQVFHVRRGRHLGNGAFFPKAPPGIDESALLTGFIGQFYADRPVPETLILNTWPEDAEVLFAALSEQAGRAVRGEVAVEGERARWLDLARHNAQFALEQRLNSQTGYAHRLEALRQVLDLSKPLGRIECFDVSHTQGERPVASCVVFDRDGPRPDEYRRFNIEGIIPGDDYTAISQALSRRYQRIARNEYPVPDLILIDGGPGQVAAAEQALCALGFNGIQLVGVSKGPERRPGHERLWLLGHPLPVILRADSPAMHLIDQIRDEAHRFAIMSHRRRRSQARLTSAIEGIKGVGPKRRQRLLKHFGGLRGLERAAVEEIARIAGISQALAQRIHDALHPD</sequence>
<evidence type="ECO:0000256" key="7">
    <source>
        <dbReference type="ARBA" id="ARBA00023236"/>
    </source>
</evidence>
<keyword evidence="3 13" id="KW-0227">DNA damage</keyword>
<comment type="subunit">
    <text evidence="10 13">Interacts with UvrB in an incision complex.</text>
</comment>
<dbReference type="GO" id="GO:0009381">
    <property type="term" value="F:excinuclease ABC activity"/>
    <property type="evidence" value="ECO:0007669"/>
    <property type="project" value="UniProtKB-UniRule"/>
</dbReference>
<proteinExistence type="inferred from homology"/>
<evidence type="ECO:0000256" key="8">
    <source>
        <dbReference type="ARBA" id="ARBA00059452"/>
    </source>
</evidence>
<dbReference type="NCBIfam" id="NF001824">
    <property type="entry name" value="PRK00558.1-5"/>
    <property type="match status" value="1"/>
</dbReference>
<feature type="domain" description="UVR" evidence="14">
    <location>
        <begin position="213"/>
        <end position="248"/>
    </location>
</feature>
<dbReference type="FunFam" id="3.30.420.340:FF:000001">
    <property type="entry name" value="UvrABC system protein C"/>
    <property type="match status" value="1"/>
</dbReference>
<dbReference type="FunFam" id="1.10.150.20:FF:000005">
    <property type="entry name" value="UvrABC system protein C"/>
    <property type="match status" value="1"/>
</dbReference>